<feature type="compositionally biased region" description="Polar residues" evidence="5">
    <location>
        <begin position="1"/>
        <end position="17"/>
    </location>
</feature>
<dbReference type="InterPro" id="IPR037275">
    <property type="entry name" value="Znf_CTCHY_sf"/>
</dbReference>
<evidence type="ECO:0000256" key="4">
    <source>
        <dbReference type="PROSITE-ProRule" id="PRU00601"/>
    </source>
</evidence>
<dbReference type="InterPro" id="IPR018957">
    <property type="entry name" value="Znf_C3HC4_RING-type"/>
</dbReference>
<feature type="compositionally biased region" description="Basic and acidic residues" evidence="5">
    <location>
        <begin position="33"/>
        <end position="84"/>
    </location>
</feature>
<evidence type="ECO:0000259" key="8">
    <source>
        <dbReference type="PROSITE" id="PS51270"/>
    </source>
</evidence>
<dbReference type="PROSITE" id="PS51266">
    <property type="entry name" value="ZF_CHY"/>
    <property type="match status" value="1"/>
</dbReference>
<evidence type="ECO:0000259" key="6">
    <source>
        <dbReference type="PROSITE" id="PS50089"/>
    </source>
</evidence>
<organism evidence="9 10">
    <name type="scientific">Pocillopora damicornis</name>
    <name type="common">Cauliflower coral</name>
    <name type="synonym">Millepora damicornis</name>
    <dbReference type="NCBI Taxonomy" id="46731"/>
    <lineage>
        <taxon>Eukaryota</taxon>
        <taxon>Metazoa</taxon>
        <taxon>Cnidaria</taxon>
        <taxon>Anthozoa</taxon>
        <taxon>Hexacorallia</taxon>
        <taxon>Scleractinia</taxon>
        <taxon>Astrocoeniina</taxon>
        <taxon>Pocilloporidae</taxon>
        <taxon>Pocillopora</taxon>
    </lineage>
</organism>
<evidence type="ECO:0000256" key="5">
    <source>
        <dbReference type="SAM" id="MobiDB-lite"/>
    </source>
</evidence>
<dbReference type="EMBL" id="RCHS01001819">
    <property type="protein sequence ID" value="RMX51125.1"/>
    <property type="molecule type" value="Genomic_DNA"/>
</dbReference>
<dbReference type="GO" id="GO:0016567">
    <property type="term" value="P:protein ubiquitination"/>
    <property type="evidence" value="ECO:0007669"/>
    <property type="project" value="TreeGrafter"/>
</dbReference>
<feature type="domain" description="RING-type" evidence="6">
    <location>
        <begin position="297"/>
        <end position="342"/>
    </location>
</feature>
<dbReference type="InterPro" id="IPR017921">
    <property type="entry name" value="Znf_CTCHY"/>
</dbReference>
<feature type="domain" description="CTCHY-type" evidence="8">
    <location>
        <begin position="223"/>
        <end position="295"/>
    </location>
</feature>
<feature type="region of interest" description="Disordered" evidence="5">
    <location>
        <begin position="1"/>
        <end position="85"/>
    </location>
</feature>
<dbReference type="Pfam" id="PF05495">
    <property type="entry name" value="zf-CHY"/>
    <property type="match status" value="1"/>
</dbReference>
<dbReference type="SMART" id="SM00184">
    <property type="entry name" value="RING"/>
    <property type="match status" value="2"/>
</dbReference>
<dbReference type="SUPFAM" id="SSF161245">
    <property type="entry name" value="Zinc hairpin stack"/>
    <property type="match status" value="1"/>
</dbReference>
<feature type="domain" description="CHY-type" evidence="7">
    <location>
        <begin position="90"/>
        <end position="163"/>
    </location>
</feature>
<dbReference type="InterPro" id="IPR037274">
    <property type="entry name" value="Znf_CHY_sf"/>
</dbReference>
<dbReference type="GO" id="GO:0008270">
    <property type="term" value="F:zinc ion binding"/>
    <property type="evidence" value="ECO:0007669"/>
    <property type="project" value="UniProtKB-KW"/>
</dbReference>
<keyword evidence="10" id="KW-1185">Reference proteome</keyword>
<feature type="non-terminal residue" evidence="9">
    <location>
        <position position="356"/>
    </location>
</feature>
<dbReference type="STRING" id="46731.A0A3M6UBU0"/>
<dbReference type="PROSITE" id="PS50089">
    <property type="entry name" value="ZF_RING_2"/>
    <property type="match status" value="2"/>
</dbReference>
<evidence type="ECO:0000256" key="2">
    <source>
        <dbReference type="ARBA" id="ARBA00022771"/>
    </source>
</evidence>
<evidence type="ECO:0000259" key="7">
    <source>
        <dbReference type="PROSITE" id="PS51266"/>
    </source>
</evidence>
<keyword evidence="3" id="KW-0862">Zinc</keyword>
<dbReference type="Pfam" id="PF00097">
    <property type="entry name" value="zf-C3HC4"/>
    <property type="match status" value="1"/>
</dbReference>
<keyword evidence="1" id="KW-0479">Metal-binding</keyword>
<comment type="caution">
    <text evidence="9">The sequence shown here is derived from an EMBL/GenBank/DDBJ whole genome shotgun (WGS) entry which is preliminary data.</text>
</comment>
<dbReference type="GO" id="GO:0006511">
    <property type="term" value="P:ubiquitin-dependent protein catabolic process"/>
    <property type="evidence" value="ECO:0007669"/>
    <property type="project" value="TreeGrafter"/>
</dbReference>
<dbReference type="InterPro" id="IPR001841">
    <property type="entry name" value="Znf_RING"/>
</dbReference>
<dbReference type="SUPFAM" id="SSF161219">
    <property type="entry name" value="CHY zinc finger-like"/>
    <property type="match status" value="1"/>
</dbReference>
<dbReference type="SUPFAM" id="SSF57850">
    <property type="entry name" value="RING/U-box"/>
    <property type="match status" value="2"/>
</dbReference>
<feature type="domain" description="RING-type" evidence="6">
    <location>
        <begin position="228"/>
        <end position="274"/>
    </location>
</feature>
<protein>
    <recommendedName>
        <fullName evidence="11">RING-type domain-containing protein</fullName>
    </recommendedName>
</protein>
<reference evidence="9 10" key="1">
    <citation type="journal article" date="2018" name="Sci. Rep.">
        <title>Comparative analysis of the Pocillopora damicornis genome highlights role of immune system in coral evolution.</title>
        <authorList>
            <person name="Cunning R."/>
            <person name="Bay R.A."/>
            <person name="Gillette P."/>
            <person name="Baker A.C."/>
            <person name="Traylor-Knowles N."/>
        </authorList>
    </citation>
    <scope>NUCLEOTIDE SEQUENCE [LARGE SCALE GENOMIC DNA]</scope>
    <source>
        <strain evidence="9">RSMAS</strain>
        <tissue evidence="9">Whole animal</tissue>
    </source>
</reference>
<evidence type="ECO:0000313" key="10">
    <source>
        <dbReference type="Proteomes" id="UP000275408"/>
    </source>
</evidence>
<dbReference type="Gene3D" id="3.30.40.10">
    <property type="entry name" value="Zinc/RING finger domain, C3HC4 (zinc finger)"/>
    <property type="match status" value="2"/>
</dbReference>
<dbReference type="Proteomes" id="UP000275408">
    <property type="component" value="Unassembled WGS sequence"/>
</dbReference>
<evidence type="ECO:0000256" key="3">
    <source>
        <dbReference type="ARBA" id="ARBA00022833"/>
    </source>
</evidence>
<dbReference type="OrthoDB" id="411372at2759"/>
<dbReference type="GO" id="GO:0061630">
    <property type="term" value="F:ubiquitin protein ligase activity"/>
    <property type="evidence" value="ECO:0007669"/>
    <property type="project" value="TreeGrafter"/>
</dbReference>
<dbReference type="InterPro" id="IPR013083">
    <property type="entry name" value="Znf_RING/FYVE/PHD"/>
</dbReference>
<gene>
    <name evidence="9" type="ORF">pdam_00020557</name>
</gene>
<name>A0A3M6UBU0_POCDA</name>
<dbReference type="GO" id="GO:0005634">
    <property type="term" value="C:nucleus"/>
    <property type="evidence" value="ECO:0007669"/>
    <property type="project" value="TreeGrafter"/>
</dbReference>
<dbReference type="InterPro" id="IPR008913">
    <property type="entry name" value="Znf_CHY"/>
</dbReference>
<evidence type="ECO:0000313" key="9">
    <source>
        <dbReference type="EMBL" id="RMX51125.1"/>
    </source>
</evidence>
<dbReference type="PANTHER" id="PTHR21319">
    <property type="entry name" value="RING FINGER AND CHY ZINC FINGER DOMAIN-CONTAINING PROTEIN 1"/>
    <property type="match status" value="1"/>
</dbReference>
<accession>A0A3M6UBU0</accession>
<proteinExistence type="predicted"/>
<evidence type="ECO:0000256" key="1">
    <source>
        <dbReference type="ARBA" id="ARBA00022723"/>
    </source>
</evidence>
<feature type="domain" description="CTCHY-type" evidence="8">
    <location>
        <begin position="165"/>
        <end position="227"/>
    </location>
</feature>
<feature type="compositionally biased region" description="Low complexity" evidence="5">
    <location>
        <begin position="18"/>
        <end position="30"/>
    </location>
</feature>
<keyword evidence="2 4" id="KW-0863">Zinc-finger</keyword>
<evidence type="ECO:0008006" key="11">
    <source>
        <dbReference type="Google" id="ProtNLM"/>
    </source>
</evidence>
<sequence>MSVSNRDSNDWTQRLITSNSSSSSLSSLPRSPVPERSRLMIEYAQREQREMREREERGNREGMERELKERRERETRVREDRTAEENLPLQETPPWQCEHYQRRCRVKFPCCGVFYPCQHCHNLSGTCSADDRKAHDATHVKCGNCGLEEEINEESQTCRRCGVKLSKYFCPKCKHFIGVDKNPFHCEKCEICRFNKDTSFHCDVCNVCMEKRLEGKHPCRPDSGHEVCPICREEVFTNGRIMPCSHKFHKECVIGMKNRDFLNKDTSFHCDVCNVCMGKQMEGKHKCRLNSGQLDNCCICFEEVFTGGQILPCSHKVHKECGSRMMFYAEIQNRVLTCPMCRHPVEGHETEDPSQY</sequence>
<dbReference type="PROSITE" id="PS51270">
    <property type="entry name" value="ZF_CTCHY"/>
    <property type="match status" value="2"/>
</dbReference>
<dbReference type="AlphaFoldDB" id="A0A3M6UBU0"/>
<dbReference type="PANTHER" id="PTHR21319:SF53">
    <property type="entry name" value="RING FINGER AND CHY ZINC FINGER DOMAIN-CONTAINING PROTEIN 1"/>
    <property type="match status" value="1"/>
</dbReference>